<dbReference type="Proteomes" id="UP000782880">
    <property type="component" value="Unassembled WGS sequence"/>
</dbReference>
<protein>
    <submittedName>
        <fullName evidence="1">Uncharacterized protein</fullName>
    </submittedName>
</protein>
<evidence type="ECO:0000313" key="1">
    <source>
        <dbReference type="EMBL" id="HJG28307.1"/>
    </source>
</evidence>
<sequence>MPYIGVVVDGAEDWLKAYNRCSKRKLVVPTFTKQEQEFYEEMRSSIKMWSVGYDKMYQELKTLYEESNQYFSSLCRPIARIFHLYDIFGVDLVNRQYCGNTILGAFYAPRYKFRNDSAQYGEHIKNMMEIGGKYVVVFDAEKEYETDPSMLFTYKDYGGFVKSPVGNKFSDRFMLFSLLCQIQFALICIDRFIMEECATKLRFLYLQYYYAVDMIEQYNRKTGADIFIDCRWVSDKFRNSMAHYKVGVALKTNEIILTDPLFGLTQKFLGCDYFELKQTIKTILESVAEQIKGKLHLK</sequence>
<comment type="caution">
    <text evidence="1">The sequence shown here is derived from an EMBL/GenBank/DDBJ whole genome shotgun (WGS) entry which is preliminary data.</text>
</comment>
<gene>
    <name evidence="1" type="ORF">K8V20_06640</name>
</gene>
<reference evidence="1" key="2">
    <citation type="submission" date="2021-09" db="EMBL/GenBank/DDBJ databases">
        <authorList>
            <person name="Gilroy R."/>
        </authorList>
    </citation>
    <scope>NUCLEOTIDE SEQUENCE</scope>
    <source>
        <strain evidence="1">ChiBcec21-2208</strain>
    </source>
</reference>
<name>A0A921IK43_9FIRM</name>
<dbReference type="AlphaFoldDB" id="A0A921IK43"/>
<reference evidence="1" key="1">
    <citation type="journal article" date="2021" name="PeerJ">
        <title>Extensive microbial diversity within the chicken gut microbiome revealed by metagenomics and culture.</title>
        <authorList>
            <person name="Gilroy R."/>
            <person name="Ravi A."/>
            <person name="Getino M."/>
            <person name="Pursley I."/>
            <person name="Horton D.L."/>
            <person name="Alikhan N.F."/>
            <person name="Baker D."/>
            <person name="Gharbi K."/>
            <person name="Hall N."/>
            <person name="Watson M."/>
            <person name="Adriaenssens E.M."/>
            <person name="Foster-Nyarko E."/>
            <person name="Jarju S."/>
            <person name="Secka A."/>
            <person name="Antonio M."/>
            <person name="Oren A."/>
            <person name="Chaudhuri R.R."/>
            <person name="La Ragione R."/>
            <person name="Hildebrand F."/>
            <person name="Pallen M.J."/>
        </authorList>
    </citation>
    <scope>NUCLEOTIDE SEQUENCE</scope>
    <source>
        <strain evidence="1">ChiBcec21-2208</strain>
    </source>
</reference>
<proteinExistence type="predicted"/>
<dbReference type="EMBL" id="DYVE01000173">
    <property type="protein sequence ID" value="HJG28307.1"/>
    <property type="molecule type" value="Genomic_DNA"/>
</dbReference>
<accession>A0A921IK43</accession>
<organism evidence="1 2">
    <name type="scientific">Subdoligranulum variabile</name>
    <dbReference type="NCBI Taxonomy" id="214851"/>
    <lineage>
        <taxon>Bacteria</taxon>
        <taxon>Bacillati</taxon>
        <taxon>Bacillota</taxon>
        <taxon>Clostridia</taxon>
        <taxon>Eubacteriales</taxon>
        <taxon>Oscillospiraceae</taxon>
        <taxon>Subdoligranulum</taxon>
    </lineage>
</organism>
<evidence type="ECO:0000313" key="2">
    <source>
        <dbReference type="Proteomes" id="UP000782880"/>
    </source>
</evidence>